<dbReference type="Pfam" id="PF00376">
    <property type="entry name" value="MerR"/>
    <property type="match status" value="1"/>
</dbReference>
<protein>
    <submittedName>
        <fullName evidence="7">Cu(I)-responsive transcriptional regulator</fullName>
    </submittedName>
</protein>
<name>A0ABS4E5K1_9HYPH</name>
<dbReference type="EMBL" id="JAGGJU010000016">
    <property type="protein sequence ID" value="MBP1853225.1"/>
    <property type="molecule type" value="Genomic_DNA"/>
</dbReference>
<evidence type="ECO:0000259" key="6">
    <source>
        <dbReference type="PROSITE" id="PS50937"/>
    </source>
</evidence>
<keyword evidence="5" id="KW-0804">Transcription</keyword>
<sequence length="134" mass="15053">MMNIGEASRASGVTAKMIRYYESIGLILPAERTEANYRLYDGDAVHRLRFVKRARMLGFSLEETERLLKLWDDKARASSEVKQLANAHIETLNDRIAQMQGMVDTLTTLVDCCHGDARPDCPILKDLAGEEHGS</sequence>
<reference evidence="7 8" key="1">
    <citation type="submission" date="2021-03" db="EMBL/GenBank/DDBJ databases">
        <title>Genomic Encyclopedia of Type Strains, Phase IV (KMG-IV): sequencing the most valuable type-strain genomes for metagenomic binning, comparative biology and taxonomic classification.</title>
        <authorList>
            <person name="Goeker M."/>
        </authorList>
    </citation>
    <scope>NUCLEOTIDE SEQUENCE [LARGE SCALE GENOMIC DNA]</scope>
    <source>
        <strain evidence="7 8">DSM 21600</strain>
    </source>
</reference>
<dbReference type="Proteomes" id="UP000759443">
    <property type="component" value="Unassembled WGS sequence"/>
</dbReference>
<comment type="caution">
    <text evidence="7">The sequence shown here is derived from an EMBL/GenBank/DDBJ whole genome shotgun (WGS) entry which is preliminary data.</text>
</comment>
<dbReference type="InterPro" id="IPR015358">
    <property type="entry name" value="Tscrpt_reg_MerR_DNA-bd"/>
</dbReference>
<keyword evidence="4" id="KW-0238">DNA-binding</keyword>
<dbReference type="PROSITE" id="PS50937">
    <property type="entry name" value="HTH_MERR_2"/>
    <property type="match status" value="1"/>
</dbReference>
<evidence type="ECO:0000256" key="2">
    <source>
        <dbReference type="ARBA" id="ARBA00022490"/>
    </source>
</evidence>
<dbReference type="Pfam" id="PF09278">
    <property type="entry name" value="MerR-DNA-bind"/>
    <property type="match status" value="1"/>
</dbReference>
<dbReference type="InterPro" id="IPR011789">
    <property type="entry name" value="CueR"/>
</dbReference>
<gene>
    <name evidence="7" type="ORF">J2Z17_004686</name>
</gene>
<keyword evidence="2" id="KW-0963">Cytoplasm</keyword>
<dbReference type="PANTHER" id="PTHR30204:SF94">
    <property type="entry name" value="HEAVY METAL-DEPENDENT TRANSCRIPTIONAL REGULATOR HI_0293-RELATED"/>
    <property type="match status" value="1"/>
</dbReference>
<comment type="subcellular location">
    <subcellularLocation>
        <location evidence="1">Cytoplasm</location>
    </subcellularLocation>
</comment>
<organism evidence="7 8">
    <name type="scientific">Rhizobium halophytocola</name>
    <dbReference type="NCBI Taxonomy" id="735519"/>
    <lineage>
        <taxon>Bacteria</taxon>
        <taxon>Pseudomonadati</taxon>
        <taxon>Pseudomonadota</taxon>
        <taxon>Alphaproteobacteria</taxon>
        <taxon>Hyphomicrobiales</taxon>
        <taxon>Rhizobiaceae</taxon>
        <taxon>Rhizobium/Agrobacterium group</taxon>
        <taxon>Rhizobium</taxon>
    </lineage>
</organism>
<dbReference type="PANTHER" id="PTHR30204">
    <property type="entry name" value="REDOX-CYCLING DRUG-SENSING TRANSCRIPTIONAL ACTIVATOR SOXR"/>
    <property type="match status" value="1"/>
</dbReference>
<keyword evidence="3" id="KW-0805">Transcription regulation</keyword>
<dbReference type="SUPFAM" id="SSF46955">
    <property type="entry name" value="Putative DNA-binding domain"/>
    <property type="match status" value="1"/>
</dbReference>
<evidence type="ECO:0000256" key="1">
    <source>
        <dbReference type="ARBA" id="ARBA00004496"/>
    </source>
</evidence>
<dbReference type="Gene3D" id="1.10.1660.10">
    <property type="match status" value="1"/>
</dbReference>
<feature type="domain" description="HTH merR-type" evidence="6">
    <location>
        <begin position="1"/>
        <end position="70"/>
    </location>
</feature>
<accession>A0ABS4E5K1</accession>
<evidence type="ECO:0000313" key="7">
    <source>
        <dbReference type="EMBL" id="MBP1853225.1"/>
    </source>
</evidence>
<dbReference type="NCBIfam" id="TIGR02044">
    <property type="entry name" value="CueR"/>
    <property type="match status" value="1"/>
</dbReference>
<dbReference type="InterPro" id="IPR009061">
    <property type="entry name" value="DNA-bd_dom_put_sf"/>
</dbReference>
<dbReference type="CDD" id="cd01108">
    <property type="entry name" value="HTH_CueR"/>
    <property type="match status" value="1"/>
</dbReference>
<keyword evidence="8" id="KW-1185">Reference proteome</keyword>
<dbReference type="SMART" id="SM00422">
    <property type="entry name" value="HTH_MERR"/>
    <property type="match status" value="1"/>
</dbReference>
<evidence type="ECO:0000313" key="8">
    <source>
        <dbReference type="Proteomes" id="UP000759443"/>
    </source>
</evidence>
<dbReference type="PROSITE" id="PS00552">
    <property type="entry name" value="HTH_MERR_1"/>
    <property type="match status" value="1"/>
</dbReference>
<evidence type="ECO:0000256" key="5">
    <source>
        <dbReference type="ARBA" id="ARBA00023163"/>
    </source>
</evidence>
<dbReference type="PRINTS" id="PR00040">
    <property type="entry name" value="HTHMERR"/>
</dbReference>
<evidence type="ECO:0000256" key="4">
    <source>
        <dbReference type="ARBA" id="ARBA00023125"/>
    </source>
</evidence>
<dbReference type="InterPro" id="IPR000551">
    <property type="entry name" value="MerR-type_HTH_dom"/>
</dbReference>
<dbReference type="InterPro" id="IPR047057">
    <property type="entry name" value="MerR_fam"/>
</dbReference>
<proteinExistence type="predicted"/>
<evidence type="ECO:0000256" key="3">
    <source>
        <dbReference type="ARBA" id="ARBA00023015"/>
    </source>
</evidence>